<dbReference type="AlphaFoldDB" id="A0A2P5BMC6"/>
<organism evidence="1 2">
    <name type="scientific">Parasponia andersonii</name>
    <name type="common">Sponia andersonii</name>
    <dbReference type="NCBI Taxonomy" id="3476"/>
    <lineage>
        <taxon>Eukaryota</taxon>
        <taxon>Viridiplantae</taxon>
        <taxon>Streptophyta</taxon>
        <taxon>Embryophyta</taxon>
        <taxon>Tracheophyta</taxon>
        <taxon>Spermatophyta</taxon>
        <taxon>Magnoliopsida</taxon>
        <taxon>eudicotyledons</taxon>
        <taxon>Gunneridae</taxon>
        <taxon>Pentapetalae</taxon>
        <taxon>rosids</taxon>
        <taxon>fabids</taxon>
        <taxon>Rosales</taxon>
        <taxon>Cannabaceae</taxon>
        <taxon>Parasponia</taxon>
    </lineage>
</organism>
<proteinExistence type="predicted"/>
<accession>A0A2P5BMC6</accession>
<reference evidence="2" key="1">
    <citation type="submission" date="2016-06" db="EMBL/GenBank/DDBJ databases">
        <title>Parallel loss of symbiosis genes in relatives of nitrogen-fixing non-legume Parasponia.</title>
        <authorList>
            <person name="Van Velzen R."/>
            <person name="Holmer R."/>
            <person name="Bu F."/>
            <person name="Rutten L."/>
            <person name="Van Zeijl A."/>
            <person name="Liu W."/>
            <person name="Santuari L."/>
            <person name="Cao Q."/>
            <person name="Sharma T."/>
            <person name="Shen D."/>
            <person name="Roswanjaya Y."/>
            <person name="Wardhani T."/>
            <person name="Kalhor M.S."/>
            <person name="Jansen J."/>
            <person name="Van den Hoogen J."/>
            <person name="Gungor B."/>
            <person name="Hartog M."/>
            <person name="Hontelez J."/>
            <person name="Verver J."/>
            <person name="Yang W.-C."/>
            <person name="Schijlen E."/>
            <person name="Repin R."/>
            <person name="Schilthuizen M."/>
            <person name="Schranz E."/>
            <person name="Heidstra R."/>
            <person name="Miyata K."/>
            <person name="Fedorova E."/>
            <person name="Kohlen W."/>
            <person name="Bisseling T."/>
            <person name="Smit S."/>
            <person name="Geurts R."/>
        </authorList>
    </citation>
    <scope>NUCLEOTIDE SEQUENCE [LARGE SCALE GENOMIC DNA]</scope>
    <source>
        <strain evidence="2">cv. WU1-14</strain>
    </source>
</reference>
<dbReference type="Proteomes" id="UP000237105">
    <property type="component" value="Unassembled WGS sequence"/>
</dbReference>
<dbReference type="EMBL" id="JXTB01000252">
    <property type="protein sequence ID" value="PON49903.1"/>
    <property type="molecule type" value="Genomic_DNA"/>
</dbReference>
<gene>
    <name evidence="1" type="ORF">PanWU01x14_227110</name>
</gene>
<sequence>MPSFSQHKHGSPITIVALAPPNPGILKLNIDTAINMEADYIGLEAIIRDNSGMVVGAFTTHFHGRFSAFIVECVDTLYTQFSKPCNEH</sequence>
<name>A0A2P5BMC6_PARAD</name>
<evidence type="ECO:0000313" key="1">
    <source>
        <dbReference type="EMBL" id="PON49903.1"/>
    </source>
</evidence>
<evidence type="ECO:0000313" key="2">
    <source>
        <dbReference type="Proteomes" id="UP000237105"/>
    </source>
</evidence>
<protein>
    <recommendedName>
        <fullName evidence="3">RNase H type-1 domain-containing protein</fullName>
    </recommendedName>
</protein>
<comment type="caution">
    <text evidence="1">The sequence shown here is derived from an EMBL/GenBank/DDBJ whole genome shotgun (WGS) entry which is preliminary data.</text>
</comment>
<evidence type="ECO:0008006" key="3">
    <source>
        <dbReference type="Google" id="ProtNLM"/>
    </source>
</evidence>
<dbReference type="OrthoDB" id="1751621at2759"/>
<keyword evidence="2" id="KW-1185">Reference proteome</keyword>